<feature type="compositionally biased region" description="Polar residues" evidence="8">
    <location>
        <begin position="76"/>
        <end position="91"/>
    </location>
</feature>
<feature type="compositionally biased region" description="Basic and acidic residues" evidence="8">
    <location>
        <begin position="1583"/>
        <end position="1594"/>
    </location>
</feature>
<dbReference type="STRING" id="253628.A0A0D1YF17"/>
<evidence type="ECO:0000256" key="1">
    <source>
        <dbReference type="ARBA" id="ARBA00004123"/>
    </source>
</evidence>
<keyword evidence="3" id="KW-0158">Chromosome</keyword>
<dbReference type="VEuPathDB" id="FungiDB:PV09_09004"/>
<feature type="compositionally biased region" description="Basic and acidic residues" evidence="8">
    <location>
        <begin position="1237"/>
        <end position="1250"/>
    </location>
</feature>
<evidence type="ECO:0000256" key="4">
    <source>
        <dbReference type="ARBA" id="ARBA00022895"/>
    </source>
</evidence>
<dbReference type="GO" id="GO:0000723">
    <property type="term" value="P:telomere maintenance"/>
    <property type="evidence" value="ECO:0007669"/>
    <property type="project" value="TreeGrafter"/>
</dbReference>
<evidence type="ECO:0000256" key="7">
    <source>
        <dbReference type="SAM" id="Coils"/>
    </source>
</evidence>
<evidence type="ECO:0000256" key="6">
    <source>
        <dbReference type="ARBA" id="ARBA00023306"/>
    </source>
</evidence>
<feature type="compositionally biased region" description="Polar residues" evidence="8">
    <location>
        <begin position="1563"/>
        <end position="1576"/>
    </location>
</feature>
<sequence length="1838" mass="203029">MAFFSEAFYSPQSPPASSLSPPVAGGASGPASRLDLDVEQTLDETIDFLSSSDIDKLLSSSPRAETPRKHRPLDTPPSSVVTHKLASSNPPQKRVDFAPFTSTNWGWAANAGPDAHKENTSSLLRKLQPSKERSSLRSKSILKPTSRRENGQDAFGSSSSSSSPNMAPSSSSWPQVLDAGLRQLRSEAPTTRLDAWRMMQQYLATAGPSVERSDELGEKHNAVLSIALTDLKHRDSQQSGGMPNQLPNYALKFLARLVQLPAELSSSLLNDLVRTTIEELQREDMSKNLRRCYMELLHQQNFGSDVMSSARVRKLVEAIHSSNKVQISSGILLDEIKVCRKFVDQAPEGMIASASSWLDILYLGVQSEELAVFRIAVDALFEVGLKLGHRIEVSRAFQKLLSAAVGEATELTQLQHLEAEMRRRADFALDTTQAGLIPKLLSAVLMLLRAKGPSTVLQSHTKSMLSVLRTYFQKSAVSTQSLAWTAWSWLIIAEMHGGRWPEETRAALRRPMEKLLMDSSVEYEFDKQTPSYVVSTYLVLLYCSFAPDSKPGEIKSKWDIYVADVLKSMVQSQSRSHVGLACDIVCRLLSSKTPWDPQMLLQLRKPWHSLILKVDDLPRIDAAWIRSNLDPVLRLLDRIFKSPQRAEYSVPVLKALLDALAHASANEVTTTREAKEAVARITTYLNHLWAPYSRKTKDTVLFGQLLDVLFQEPSTTPRSRIAIFAENILRKATHGDHFEVATTPSHRSNNTSPPTSTIAHFLDLATQELVGQHPRTELSQQPDDHATVLYNLIKQLAFHVYASQPTLVGKIATLCNNIRRLIRKKKDSEGSHVHAYIDTLCQDGLSEIEHLVIGAKTDGHNASEPLERAYELLTNTMSDIACYSTGVSNQLTACYRAVLDRARSELGVAGSLISVVEACARGVLHRLNDERDIKVQHNTLLDFAATILETTPVAVPSLEIRKAIERFGGGRYPSGKKKADHHEVYQMVDHVLRIVYEHVAGETATVKSIIHLINALIQALRKQRTSAINLIKVMQVGIAIFVRDKHGKIFGTNAVNLPSGAFIELWTTICITIFEHNDQKTLTTFDDLIAAGLTSRSSRIANETVNAWNEFFGLQADLNYPAKTAKALRQLTAIDVDLQLASALPQADEETPDSPLIIESIESVSETESVLAPPTPKPVSQLSRPSTSPMPAALRARRVTSTTPRGKPKPRHEDSQIQFEPIPSSPLPQPDPSTLTERQKEVAERQRHGEGALFANISSPAPPNRTRHVSVDLPDEDEIIPTPSTPVLAANMDDAIPSSSPVVASVKRRERSARRLPPAGVEFNNTLATSQDDLPSSPPALIEETLVTRLHSSATPSLRNDNAEHLRRKRDNLIMGLRKLQSIQNRPLESLSTTTISTVEDAPSLMKQTHSQHGEIEHSIPSTAPEDTESSNSIRGHTIKLTESNETRVEDSFIGPDTEESRDANHKNVSVEQSFDDSQDISQREASSPMDSQPRKRKRGRTALSSTKRRRTSDSFAYNTTDIIRFKPKGKLQAIDEMLPTIRVRIPCENESEPSYPDEGTTSEEQLIHSSNTTRPGRTRRSKPQEALEQESKVRTGSRKRGRSSARSQGFDNDYDANTKRTKTSPRTPTSRSRSASVHYVEVTPGDAEGRENSISTRTDTPKAETIISRSQNKALGESKDGVISRNHAGLAGPAANRSSTHVEHIPPVETDATVSEQVNEGTKTQVDEPLEGEVSARIPGDEHFPSASPTRANSPVPSVATSLASSQASQSSQMSSFSVSAFKDVMSRFVEQIKDFVNGGRRLATEEAAQRMAEEATRTVEKLARRAERNRLDYPAQ</sequence>
<evidence type="ECO:0000256" key="8">
    <source>
        <dbReference type="SAM" id="MobiDB-lite"/>
    </source>
</evidence>
<keyword evidence="4" id="KW-0779">Telomere</keyword>
<dbReference type="GO" id="GO:0140445">
    <property type="term" value="C:chromosome, telomeric repeat region"/>
    <property type="evidence" value="ECO:0007669"/>
    <property type="project" value="TreeGrafter"/>
</dbReference>
<dbReference type="Proteomes" id="UP000053259">
    <property type="component" value="Unassembled WGS sequence"/>
</dbReference>
<dbReference type="PANTHER" id="PTHR22928:SF3">
    <property type="entry name" value="TELOMERE-ASSOCIATED PROTEIN RIF1"/>
    <property type="match status" value="1"/>
</dbReference>
<comment type="subcellular location">
    <subcellularLocation>
        <location evidence="2">Chromosome</location>
        <location evidence="2">Telomere</location>
    </subcellularLocation>
    <subcellularLocation>
        <location evidence="1">Nucleus</location>
    </subcellularLocation>
</comment>
<dbReference type="EMBL" id="KN847579">
    <property type="protein sequence ID" value="KIV99346.1"/>
    <property type="molecule type" value="Genomic_DNA"/>
</dbReference>
<dbReference type="GeneID" id="27316977"/>
<feature type="region of interest" description="Disordered" evidence="8">
    <location>
        <begin position="56"/>
        <end position="97"/>
    </location>
</feature>
<evidence type="ECO:0000313" key="10">
    <source>
        <dbReference type="EMBL" id="KIV99346.1"/>
    </source>
</evidence>
<feature type="region of interest" description="Disordered" evidence="8">
    <location>
        <begin position="1717"/>
        <end position="1776"/>
    </location>
</feature>
<evidence type="ECO:0000256" key="2">
    <source>
        <dbReference type="ARBA" id="ARBA00004574"/>
    </source>
</evidence>
<feature type="coiled-coil region" evidence="7">
    <location>
        <begin position="1807"/>
        <end position="1834"/>
    </location>
</feature>
<dbReference type="InParanoid" id="A0A0D1YF17"/>
<organism evidence="10 11">
    <name type="scientific">Verruconis gallopava</name>
    <dbReference type="NCBI Taxonomy" id="253628"/>
    <lineage>
        <taxon>Eukaryota</taxon>
        <taxon>Fungi</taxon>
        <taxon>Dikarya</taxon>
        <taxon>Ascomycota</taxon>
        <taxon>Pezizomycotina</taxon>
        <taxon>Dothideomycetes</taxon>
        <taxon>Pleosporomycetidae</taxon>
        <taxon>Venturiales</taxon>
        <taxon>Sympoventuriaceae</taxon>
        <taxon>Verruconis</taxon>
    </lineage>
</organism>
<dbReference type="Pfam" id="PF12231">
    <property type="entry name" value="Rif1_N"/>
    <property type="match status" value="1"/>
</dbReference>
<feature type="region of interest" description="Disordered" evidence="8">
    <location>
        <begin position="1"/>
        <end position="36"/>
    </location>
</feature>
<keyword evidence="5" id="KW-0539">Nucleus</keyword>
<feature type="compositionally biased region" description="Polar residues" evidence="8">
    <location>
        <begin position="1480"/>
        <end position="1491"/>
    </location>
</feature>
<feature type="compositionally biased region" description="Low complexity" evidence="8">
    <location>
        <begin position="1759"/>
        <end position="1776"/>
    </location>
</feature>
<dbReference type="InterPro" id="IPR022031">
    <property type="entry name" value="Rif1_N"/>
</dbReference>
<feature type="compositionally biased region" description="Polar residues" evidence="8">
    <location>
        <begin position="1748"/>
        <end position="1757"/>
    </location>
</feature>
<evidence type="ECO:0000256" key="3">
    <source>
        <dbReference type="ARBA" id="ARBA00022454"/>
    </source>
</evidence>
<dbReference type="HOGENOM" id="CLU_237205_0_0_1"/>
<name>A0A0D1YF17_9PEZI</name>
<feature type="compositionally biased region" description="Low complexity" evidence="8">
    <location>
        <begin position="157"/>
        <end position="173"/>
    </location>
</feature>
<feature type="compositionally biased region" description="Basic residues" evidence="8">
    <location>
        <begin position="1495"/>
        <end position="1511"/>
    </location>
</feature>
<feature type="region of interest" description="Disordered" evidence="8">
    <location>
        <begin position="1549"/>
        <end position="1681"/>
    </location>
</feature>
<feature type="compositionally biased region" description="Low complexity" evidence="8">
    <location>
        <begin position="15"/>
        <end position="32"/>
    </location>
</feature>
<protein>
    <recommendedName>
        <fullName evidence="9">Telomere-associated protein Rif1 N-terminal domain-containing protein</fullName>
    </recommendedName>
</protein>
<gene>
    <name evidence="10" type="ORF">PV09_09004</name>
</gene>
<dbReference type="InterPro" id="IPR016024">
    <property type="entry name" value="ARM-type_fold"/>
</dbReference>
<feature type="region of interest" description="Disordered" evidence="8">
    <location>
        <begin position="1165"/>
        <end position="1267"/>
    </location>
</feature>
<dbReference type="PANTHER" id="PTHR22928">
    <property type="entry name" value="TELOMERE-ASSOCIATED PROTEIN RIF1"/>
    <property type="match status" value="1"/>
</dbReference>
<evidence type="ECO:0000259" key="9">
    <source>
        <dbReference type="Pfam" id="PF12231"/>
    </source>
</evidence>
<dbReference type="GO" id="GO:0005634">
    <property type="term" value="C:nucleus"/>
    <property type="evidence" value="ECO:0007669"/>
    <property type="project" value="UniProtKB-SubCell"/>
</dbReference>
<dbReference type="OrthoDB" id="1659429at2759"/>
<proteinExistence type="predicted"/>
<evidence type="ECO:0000313" key="11">
    <source>
        <dbReference type="Proteomes" id="UP000053259"/>
    </source>
</evidence>
<keyword evidence="11" id="KW-1185">Reference proteome</keyword>
<accession>A0A0D1YF17</accession>
<feature type="region of interest" description="Disordered" evidence="8">
    <location>
        <begin position="109"/>
        <end position="173"/>
    </location>
</feature>
<evidence type="ECO:0000256" key="5">
    <source>
        <dbReference type="ARBA" id="ARBA00023242"/>
    </source>
</evidence>
<feature type="compositionally biased region" description="Polar residues" evidence="8">
    <location>
        <begin position="1178"/>
        <end position="1189"/>
    </location>
</feature>
<reference evidence="10 11" key="1">
    <citation type="submission" date="2015-01" db="EMBL/GenBank/DDBJ databases">
        <title>The Genome Sequence of Ochroconis gallopava CBS43764.</title>
        <authorList>
            <consortium name="The Broad Institute Genomics Platform"/>
            <person name="Cuomo C."/>
            <person name="de Hoog S."/>
            <person name="Gorbushina A."/>
            <person name="Stielow B."/>
            <person name="Teixiera M."/>
            <person name="Abouelleil A."/>
            <person name="Chapman S.B."/>
            <person name="Priest M."/>
            <person name="Young S.K."/>
            <person name="Wortman J."/>
            <person name="Nusbaum C."/>
            <person name="Birren B."/>
        </authorList>
    </citation>
    <scope>NUCLEOTIDE SEQUENCE [LARGE SCALE GENOMIC DNA]</scope>
    <source>
        <strain evidence="10 11">CBS 43764</strain>
    </source>
</reference>
<feature type="domain" description="Telomere-associated protein Rif1 N-terminal" evidence="9">
    <location>
        <begin position="188"/>
        <end position="562"/>
    </location>
</feature>
<feature type="region of interest" description="Disordered" evidence="8">
    <location>
        <begin position="1406"/>
        <end position="1514"/>
    </location>
</feature>
<keyword evidence="7" id="KW-0175">Coiled coil</keyword>
<dbReference type="RefSeq" id="XP_016209216.1">
    <property type="nucleotide sequence ID" value="XM_016362991.1"/>
</dbReference>
<keyword evidence="6" id="KW-0131">Cell cycle</keyword>
<dbReference type="SUPFAM" id="SSF48371">
    <property type="entry name" value="ARM repeat"/>
    <property type="match status" value="1"/>
</dbReference>
<feature type="compositionally biased region" description="Low complexity" evidence="8">
    <location>
        <begin position="1625"/>
        <end position="1635"/>
    </location>
</feature>